<accession>A0A8J2Z6P3</accession>
<evidence type="ECO:0000259" key="2">
    <source>
        <dbReference type="PROSITE" id="PS51459"/>
    </source>
</evidence>
<gene>
    <name evidence="3" type="ORF">GCM10010995_24820</name>
</gene>
<protein>
    <submittedName>
        <fullName evidence="3">Cytochrome c</fullName>
    </submittedName>
</protein>
<dbReference type="GO" id="GO:0016301">
    <property type="term" value="F:kinase activity"/>
    <property type="evidence" value="ECO:0007669"/>
    <property type="project" value="InterPro"/>
</dbReference>
<dbReference type="RefSeq" id="WP_117003845.1">
    <property type="nucleotide sequence ID" value="NZ_BMJS01000041.1"/>
</dbReference>
<organism evidence="3 4">
    <name type="scientific">Cysteiniphilum litorale</name>
    <dbReference type="NCBI Taxonomy" id="2056700"/>
    <lineage>
        <taxon>Bacteria</taxon>
        <taxon>Pseudomonadati</taxon>
        <taxon>Pseudomonadota</taxon>
        <taxon>Gammaproteobacteria</taxon>
        <taxon>Thiotrichales</taxon>
        <taxon>Fastidiosibacteraceae</taxon>
        <taxon>Cysteiniphilum</taxon>
    </lineage>
</organism>
<feature type="coiled-coil region" evidence="1">
    <location>
        <begin position="114"/>
        <end position="141"/>
    </location>
</feature>
<dbReference type="InterPro" id="IPR011204">
    <property type="entry name" value="Virulence_RhuM-like"/>
</dbReference>
<dbReference type="InterPro" id="IPR003812">
    <property type="entry name" value="Fido"/>
</dbReference>
<dbReference type="EMBL" id="BMJS01000041">
    <property type="protein sequence ID" value="GGG06327.1"/>
    <property type="molecule type" value="Genomic_DNA"/>
</dbReference>
<proteinExistence type="predicted"/>
<evidence type="ECO:0000256" key="1">
    <source>
        <dbReference type="SAM" id="Coils"/>
    </source>
</evidence>
<evidence type="ECO:0000313" key="4">
    <source>
        <dbReference type="Proteomes" id="UP000636949"/>
    </source>
</evidence>
<dbReference type="Pfam" id="PF02661">
    <property type="entry name" value="Fic"/>
    <property type="match status" value="1"/>
</dbReference>
<feature type="domain" description="Fido" evidence="2">
    <location>
        <begin position="181"/>
        <end position="320"/>
    </location>
</feature>
<evidence type="ECO:0000313" key="3">
    <source>
        <dbReference type="EMBL" id="GGG06327.1"/>
    </source>
</evidence>
<dbReference type="PANTHER" id="PTHR35810">
    <property type="entry name" value="CYTOPLASMIC PROTEIN-RELATED"/>
    <property type="match status" value="1"/>
</dbReference>
<dbReference type="OrthoDB" id="9802752at2"/>
<dbReference type="Pfam" id="PF13310">
    <property type="entry name" value="Virulence_RhuM"/>
    <property type="match status" value="1"/>
</dbReference>
<dbReference type="InterPro" id="IPR006440">
    <property type="entry name" value="Doc"/>
</dbReference>
<keyword evidence="1" id="KW-0175">Coiled coil</keyword>
<reference evidence="3" key="1">
    <citation type="journal article" date="2014" name="Int. J. Syst. Evol. Microbiol.">
        <title>Complete genome sequence of Corynebacterium casei LMG S-19264T (=DSM 44701T), isolated from a smear-ripened cheese.</title>
        <authorList>
            <consortium name="US DOE Joint Genome Institute (JGI-PGF)"/>
            <person name="Walter F."/>
            <person name="Albersmeier A."/>
            <person name="Kalinowski J."/>
            <person name="Ruckert C."/>
        </authorList>
    </citation>
    <scope>NUCLEOTIDE SEQUENCE</scope>
    <source>
        <strain evidence="3">CGMCC 1.15758</strain>
    </source>
</reference>
<sequence>MSQEIIAFNTGTGDIEVNFDVDNETVWLSQGQMVQLFDRDQSVISRHIRNIFKDGEIDEKSNMQKMHISGSDKPVTFFSLDIILSVGYRVNSKKGVQFRQWANKILKDHLIKGYTLNEKRLQEQSHQIQQLEKTLSLIQSVEYDKLSQNESSGLLTVLTEYTHSFILLNQYDSDRLKIDNLSDNIIDEIDYVAATKAIERLKKRLIDKKEATELFGNQKDNSFEGLLGNVMQSFGSEYLYPSIEEQAAHLLYFIIKNHPFTDGNKRIGAFMFIWFLERNKHHLKHNGDQKISDNALVAIALLVAQSDPSQKEVIIKLVINLIKN</sequence>
<comment type="caution">
    <text evidence="3">The sequence shown here is derived from an EMBL/GenBank/DDBJ whole genome shotgun (WGS) entry which is preliminary data.</text>
</comment>
<reference evidence="3" key="2">
    <citation type="submission" date="2020-09" db="EMBL/GenBank/DDBJ databases">
        <authorList>
            <person name="Sun Q."/>
            <person name="Zhou Y."/>
        </authorList>
    </citation>
    <scope>NUCLEOTIDE SEQUENCE</scope>
    <source>
        <strain evidence="3">CGMCC 1.15758</strain>
    </source>
</reference>
<keyword evidence="4" id="KW-1185">Reference proteome</keyword>
<dbReference type="Proteomes" id="UP000636949">
    <property type="component" value="Unassembled WGS sequence"/>
</dbReference>
<dbReference type="InterPro" id="IPR053737">
    <property type="entry name" value="Type_II_TA_Toxin"/>
</dbReference>
<name>A0A8J2Z6P3_9GAMM</name>
<dbReference type="Gene3D" id="1.20.120.1870">
    <property type="entry name" value="Fic/DOC protein, Fido domain"/>
    <property type="match status" value="1"/>
</dbReference>
<dbReference type="PANTHER" id="PTHR35810:SF1">
    <property type="entry name" value="CYTOPLASMIC PROTEIN"/>
    <property type="match status" value="1"/>
</dbReference>
<dbReference type="SUPFAM" id="SSF140931">
    <property type="entry name" value="Fic-like"/>
    <property type="match status" value="1"/>
</dbReference>
<dbReference type="InterPro" id="IPR036597">
    <property type="entry name" value="Fido-like_dom_sf"/>
</dbReference>
<dbReference type="PROSITE" id="PS51459">
    <property type="entry name" value="FIDO"/>
    <property type="match status" value="1"/>
</dbReference>
<dbReference type="NCBIfam" id="TIGR01550">
    <property type="entry name" value="DOC_P1"/>
    <property type="match status" value="1"/>
</dbReference>
<dbReference type="AlphaFoldDB" id="A0A8J2Z6P3"/>